<dbReference type="Pfam" id="PF13396">
    <property type="entry name" value="PLDc_N"/>
    <property type="match status" value="1"/>
</dbReference>
<dbReference type="InterPro" id="IPR027379">
    <property type="entry name" value="CLS_N"/>
</dbReference>
<keyword evidence="9" id="KW-1185">Reference proteome</keyword>
<keyword evidence="5 6" id="KW-0472">Membrane</keyword>
<gene>
    <name evidence="8" type="ORF">ELQ90_07420</name>
</gene>
<evidence type="ECO:0000256" key="3">
    <source>
        <dbReference type="ARBA" id="ARBA00022692"/>
    </source>
</evidence>
<dbReference type="Proteomes" id="UP000288547">
    <property type="component" value="Unassembled WGS sequence"/>
</dbReference>
<organism evidence="8 9">
    <name type="scientific">Labedella phragmitis</name>
    <dbReference type="NCBI Taxonomy" id="2498849"/>
    <lineage>
        <taxon>Bacteria</taxon>
        <taxon>Bacillati</taxon>
        <taxon>Actinomycetota</taxon>
        <taxon>Actinomycetes</taxon>
        <taxon>Micrococcales</taxon>
        <taxon>Microbacteriaceae</taxon>
        <taxon>Labedella</taxon>
    </lineage>
</organism>
<feature type="transmembrane region" description="Helical" evidence="6">
    <location>
        <begin position="6"/>
        <end position="29"/>
    </location>
</feature>
<proteinExistence type="predicted"/>
<comment type="caution">
    <text evidence="8">The sequence shown here is derived from an EMBL/GenBank/DDBJ whole genome shotgun (WGS) entry which is preliminary data.</text>
</comment>
<feature type="domain" description="Cardiolipin synthase N-terminal" evidence="7">
    <location>
        <begin position="20"/>
        <end position="61"/>
    </location>
</feature>
<name>A0A3S3Z517_9MICO</name>
<keyword evidence="2" id="KW-1003">Cell membrane</keyword>
<dbReference type="EMBL" id="RZNB01000002">
    <property type="protein sequence ID" value="RWZ51902.1"/>
    <property type="molecule type" value="Genomic_DNA"/>
</dbReference>
<evidence type="ECO:0000313" key="8">
    <source>
        <dbReference type="EMBL" id="RWZ51902.1"/>
    </source>
</evidence>
<evidence type="ECO:0000256" key="5">
    <source>
        <dbReference type="ARBA" id="ARBA00023136"/>
    </source>
</evidence>
<evidence type="ECO:0000313" key="9">
    <source>
        <dbReference type="Proteomes" id="UP000288547"/>
    </source>
</evidence>
<evidence type="ECO:0000256" key="1">
    <source>
        <dbReference type="ARBA" id="ARBA00004651"/>
    </source>
</evidence>
<protein>
    <submittedName>
        <fullName evidence="8">PLDc_N domain-containing protein</fullName>
    </submittedName>
</protein>
<keyword evidence="4 6" id="KW-1133">Transmembrane helix</keyword>
<dbReference type="GO" id="GO:0005886">
    <property type="term" value="C:plasma membrane"/>
    <property type="evidence" value="ECO:0007669"/>
    <property type="project" value="UniProtKB-SubCell"/>
</dbReference>
<feature type="transmembrane region" description="Helical" evidence="6">
    <location>
        <begin position="41"/>
        <end position="60"/>
    </location>
</feature>
<reference evidence="8 9" key="1">
    <citation type="submission" date="2018-12" db="EMBL/GenBank/DDBJ databases">
        <authorList>
            <person name="Li F."/>
        </authorList>
    </citation>
    <scope>NUCLEOTIDE SEQUENCE [LARGE SCALE GENOMIC DNA]</scope>
    <source>
        <strain evidence="8 9">11W25H-1</strain>
    </source>
</reference>
<evidence type="ECO:0000256" key="2">
    <source>
        <dbReference type="ARBA" id="ARBA00022475"/>
    </source>
</evidence>
<comment type="subcellular location">
    <subcellularLocation>
        <location evidence="1">Cell membrane</location>
        <topology evidence="1">Multi-pass membrane protein</topology>
    </subcellularLocation>
</comment>
<accession>A0A3S3Z517</accession>
<dbReference type="AlphaFoldDB" id="A0A3S3Z517"/>
<evidence type="ECO:0000256" key="6">
    <source>
        <dbReference type="SAM" id="Phobius"/>
    </source>
</evidence>
<dbReference type="OrthoDB" id="4479409at2"/>
<evidence type="ECO:0000259" key="7">
    <source>
        <dbReference type="Pfam" id="PF13396"/>
    </source>
</evidence>
<sequence length="68" mass="7221">MYSNLTGWHLVILASIPLLVLFVAAIVSIARATATGTEKAIWVLVALVFPIAGPIVWFAVGKRTTSSP</sequence>
<evidence type="ECO:0000256" key="4">
    <source>
        <dbReference type="ARBA" id="ARBA00022989"/>
    </source>
</evidence>
<dbReference type="RefSeq" id="WP_128494615.1">
    <property type="nucleotide sequence ID" value="NZ_RZNB01000002.1"/>
</dbReference>
<keyword evidence="3 6" id="KW-0812">Transmembrane</keyword>